<proteinExistence type="inferred from homology"/>
<feature type="signal peptide" evidence="12">
    <location>
        <begin position="1"/>
        <end position="21"/>
    </location>
</feature>
<dbReference type="PROSITE" id="PS52016">
    <property type="entry name" value="TONB_DEPENDENT_REC_3"/>
    <property type="match status" value="1"/>
</dbReference>
<name>A0ABT5N0Y0_9BURK</name>
<keyword evidence="5 10" id="KW-0812">Transmembrane</keyword>
<dbReference type="CDD" id="cd01347">
    <property type="entry name" value="ligand_gated_channel"/>
    <property type="match status" value="1"/>
</dbReference>
<evidence type="ECO:0000256" key="7">
    <source>
        <dbReference type="ARBA" id="ARBA00023136"/>
    </source>
</evidence>
<dbReference type="InterPro" id="IPR037066">
    <property type="entry name" value="Plug_dom_sf"/>
</dbReference>
<dbReference type="Gene3D" id="2.40.170.20">
    <property type="entry name" value="TonB-dependent receptor, beta-barrel domain"/>
    <property type="match status" value="1"/>
</dbReference>
<comment type="subcellular location">
    <subcellularLocation>
        <location evidence="1 10">Cell outer membrane</location>
        <topology evidence="1 10">Multi-pass membrane protein</topology>
    </subcellularLocation>
</comment>
<evidence type="ECO:0000256" key="4">
    <source>
        <dbReference type="ARBA" id="ARBA00022452"/>
    </source>
</evidence>
<evidence type="ECO:0000259" key="13">
    <source>
        <dbReference type="Pfam" id="PF00593"/>
    </source>
</evidence>
<protein>
    <submittedName>
        <fullName evidence="15">TonB-dependent receptor</fullName>
    </submittedName>
</protein>
<keyword evidence="4 10" id="KW-1134">Transmembrane beta strand</keyword>
<keyword evidence="6 11" id="KW-0798">TonB box</keyword>
<accession>A0ABT5N0Y0</accession>
<evidence type="ECO:0000256" key="2">
    <source>
        <dbReference type="ARBA" id="ARBA00009810"/>
    </source>
</evidence>
<feature type="domain" description="TonB-dependent receptor plug" evidence="14">
    <location>
        <begin position="62"/>
        <end position="163"/>
    </location>
</feature>
<evidence type="ECO:0000256" key="10">
    <source>
        <dbReference type="PROSITE-ProRule" id="PRU01360"/>
    </source>
</evidence>
<gene>
    <name evidence="15" type="ORF">PSQ40_14440</name>
</gene>
<dbReference type="RefSeq" id="WP_273952292.1">
    <property type="nucleotide sequence ID" value="NZ_JAQSIP010000006.1"/>
</dbReference>
<dbReference type="NCBIfam" id="TIGR01783">
    <property type="entry name" value="TonB-siderophor"/>
    <property type="match status" value="1"/>
</dbReference>
<dbReference type="PANTHER" id="PTHR32552:SF84">
    <property type="entry name" value="TONB-DEPENDENT RECEPTOR-RELATED"/>
    <property type="match status" value="1"/>
</dbReference>
<dbReference type="InterPro" id="IPR036942">
    <property type="entry name" value="Beta-barrel_TonB_sf"/>
</dbReference>
<keyword evidence="8 15" id="KW-0675">Receptor</keyword>
<dbReference type="InterPro" id="IPR012910">
    <property type="entry name" value="Plug_dom"/>
</dbReference>
<evidence type="ECO:0000313" key="15">
    <source>
        <dbReference type="EMBL" id="MDD0839780.1"/>
    </source>
</evidence>
<dbReference type="Pfam" id="PF00593">
    <property type="entry name" value="TonB_dep_Rec_b-barrel"/>
    <property type="match status" value="1"/>
</dbReference>
<evidence type="ECO:0000313" key="16">
    <source>
        <dbReference type="Proteomes" id="UP001528673"/>
    </source>
</evidence>
<dbReference type="InterPro" id="IPR000531">
    <property type="entry name" value="Beta-barrel_TonB"/>
</dbReference>
<evidence type="ECO:0000256" key="12">
    <source>
        <dbReference type="SAM" id="SignalP"/>
    </source>
</evidence>
<keyword evidence="9 10" id="KW-0998">Cell outer membrane</keyword>
<evidence type="ECO:0000256" key="11">
    <source>
        <dbReference type="RuleBase" id="RU003357"/>
    </source>
</evidence>
<keyword evidence="7 10" id="KW-0472">Membrane</keyword>
<dbReference type="Pfam" id="PF07715">
    <property type="entry name" value="Plug"/>
    <property type="match status" value="1"/>
</dbReference>
<dbReference type="EMBL" id="JAQSIP010000006">
    <property type="protein sequence ID" value="MDD0839780.1"/>
    <property type="molecule type" value="Genomic_DNA"/>
</dbReference>
<feature type="domain" description="TonB-dependent receptor-like beta-barrel" evidence="13">
    <location>
        <begin position="283"/>
        <end position="705"/>
    </location>
</feature>
<dbReference type="SUPFAM" id="SSF56935">
    <property type="entry name" value="Porins"/>
    <property type="match status" value="1"/>
</dbReference>
<dbReference type="InterPro" id="IPR039426">
    <property type="entry name" value="TonB-dep_rcpt-like"/>
</dbReference>
<organism evidence="15 16">
    <name type="scientific">Curvibacter cyanobacteriorum</name>
    <dbReference type="NCBI Taxonomy" id="3026422"/>
    <lineage>
        <taxon>Bacteria</taxon>
        <taxon>Pseudomonadati</taxon>
        <taxon>Pseudomonadota</taxon>
        <taxon>Betaproteobacteria</taxon>
        <taxon>Burkholderiales</taxon>
        <taxon>Comamonadaceae</taxon>
        <taxon>Curvibacter</taxon>
    </lineage>
</organism>
<feature type="chain" id="PRO_5046586786" evidence="12">
    <location>
        <begin position="22"/>
        <end position="737"/>
    </location>
</feature>
<comment type="caution">
    <text evidence="15">The sequence shown here is derived from an EMBL/GenBank/DDBJ whole genome shotgun (WGS) entry which is preliminary data.</text>
</comment>
<dbReference type="Proteomes" id="UP001528673">
    <property type="component" value="Unassembled WGS sequence"/>
</dbReference>
<evidence type="ECO:0000259" key="14">
    <source>
        <dbReference type="Pfam" id="PF07715"/>
    </source>
</evidence>
<evidence type="ECO:0000256" key="9">
    <source>
        <dbReference type="ARBA" id="ARBA00023237"/>
    </source>
</evidence>
<keyword evidence="3 10" id="KW-0813">Transport</keyword>
<reference evidence="15 16" key="1">
    <citation type="submission" date="2023-02" db="EMBL/GenBank/DDBJ databases">
        <title>Bacterial whole genomic sequence of Curvibacter sp. HBC61.</title>
        <authorList>
            <person name="Le V."/>
            <person name="Ko S.-R."/>
            <person name="Ahn C.-Y."/>
            <person name="Oh H.-M."/>
        </authorList>
    </citation>
    <scope>NUCLEOTIDE SEQUENCE [LARGE SCALE GENOMIC DNA]</scope>
    <source>
        <strain evidence="15 16">HBC61</strain>
    </source>
</reference>
<evidence type="ECO:0000256" key="1">
    <source>
        <dbReference type="ARBA" id="ARBA00004571"/>
    </source>
</evidence>
<comment type="similarity">
    <text evidence="2 10 11">Belongs to the TonB-dependent receptor family.</text>
</comment>
<evidence type="ECO:0000256" key="3">
    <source>
        <dbReference type="ARBA" id="ARBA00022448"/>
    </source>
</evidence>
<sequence>MTPSFSLSVIALAVTSLSATAAVWAQNAHPTPTLKSVDVNARQDQLALDEPSTTGSRLGLTARETPATVQVITQEDMQQRGLRTAREAFADIPGVVAGNVPGNPATLMMRGFSGNAVSILQDGVRVSTSTIVQRDTNTWHFDRIEVIKGPASVLYGEGALGGVVNKVSKKPSLDGHHGETLLSIGSFGTTMAAGGLNLQLNDTAALRLDASSLQSNSLYDVNSNATKSQGLTGSILLKPHRDLSVLVGLDYYRDRYNGTYQGIPLVSSAVAKNPSNIVSTGNGLVVDEALRRINYNPEGSYSGAEETTLRAKVDWQFQPGWSLATDLTAYTAQRDFVLSDTQTFAAPTTAFPNGRLLRTVQRFYHDHQFWNARTALSHEGTWWGLKNRFTVGAEYNQTRFASLRQTSSSTAVTAVDPYNPVVGTIPTAASAYSAGNVNFDSKQQTTSVFVEDALNLAPHWLLVGGLRYDDIDLQRSVTNYNVTPNSVQTANPRYRPTSWRLGSTYDLNPDTTLYALYTTAATPVSSMLVQSIVNTSFKLTTGHSVEAGVKMNALDKRLTLTASAFYIKQDNILTRDPANASLTVQGGSQSSRGLELSVGAAVTRQWLLGANLGLVDAKYDQLIEAGGAVRTGNRPINTPTTTASAHTSYQVPNTPVTVSAVLRHVSGFYTDTANTIFVRGHSTLDAAVSWSLNKQSTLTLRGRNLTNAFYGEYSGYPTTNIYIGAPRSVELSLRSQF</sequence>
<dbReference type="PANTHER" id="PTHR32552">
    <property type="entry name" value="FERRICHROME IRON RECEPTOR-RELATED"/>
    <property type="match status" value="1"/>
</dbReference>
<evidence type="ECO:0000256" key="5">
    <source>
        <dbReference type="ARBA" id="ARBA00022692"/>
    </source>
</evidence>
<keyword evidence="16" id="KW-1185">Reference proteome</keyword>
<dbReference type="Gene3D" id="2.170.130.10">
    <property type="entry name" value="TonB-dependent receptor, plug domain"/>
    <property type="match status" value="1"/>
</dbReference>
<dbReference type="InterPro" id="IPR010105">
    <property type="entry name" value="TonB_sidphr_rcpt"/>
</dbReference>
<evidence type="ECO:0000256" key="8">
    <source>
        <dbReference type="ARBA" id="ARBA00023170"/>
    </source>
</evidence>
<keyword evidence="12" id="KW-0732">Signal</keyword>
<evidence type="ECO:0000256" key="6">
    <source>
        <dbReference type="ARBA" id="ARBA00023077"/>
    </source>
</evidence>